<dbReference type="Pfam" id="PF00892">
    <property type="entry name" value="EamA"/>
    <property type="match status" value="1"/>
</dbReference>
<dbReference type="OrthoDB" id="5243804at2"/>
<feature type="transmembrane region" description="Helical" evidence="1">
    <location>
        <begin position="21"/>
        <end position="38"/>
    </location>
</feature>
<feature type="transmembrane region" description="Helical" evidence="1">
    <location>
        <begin position="205"/>
        <end position="230"/>
    </location>
</feature>
<feature type="transmembrane region" description="Helical" evidence="1">
    <location>
        <begin position="131"/>
        <end position="160"/>
    </location>
</feature>
<dbReference type="InterPro" id="IPR037185">
    <property type="entry name" value="EmrE-like"/>
</dbReference>
<dbReference type="SUPFAM" id="SSF103481">
    <property type="entry name" value="Multidrug resistance efflux transporter EmrE"/>
    <property type="match status" value="2"/>
</dbReference>
<dbReference type="Proteomes" id="UP000236743">
    <property type="component" value="Unassembled WGS sequence"/>
</dbReference>
<dbReference type="Gene3D" id="1.10.3730.20">
    <property type="match status" value="1"/>
</dbReference>
<feature type="transmembrane region" description="Helical" evidence="1">
    <location>
        <begin position="300"/>
        <end position="318"/>
    </location>
</feature>
<evidence type="ECO:0000259" key="2">
    <source>
        <dbReference type="Pfam" id="PF00892"/>
    </source>
</evidence>
<dbReference type="InterPro" id="IPR000620">
    <property type="entry name" value="EamA_dom"/>
</dbReference>
<accession>A0A1H5Z5V2</accession>
<keyword evidence="4" id="KW-1185">Reference proteome</keyword>
<feature type="domain" description="EamA" evidence="2">
    <location>
        <begin position="25"/>
        <end position="161"/>
    </location>
</feature>
<feature type="transmembrane region" description="Helical" evidence="1">
    <location>
        <begin position="172"/>
        <end position="193"/>
    </location>
</feature>
<proteinExistence type="predicted"/>
<name>A0A1H5Z5V2_9HYPH</name>
<dbReference type="AlphaFoldDB" id="A0A1H5Z5V2"/>
<dbReference type="EMBL" id="FNUY01000004">
    <property type="protein sequence ID" value="SEG31731.1"/>
    <property type="molecule type" value="Genomic_DNA"/>
</dbReference>
<evidence type="ECO:0000313" key="3">
    <source>
        <dbReference type="EMBL" id="SEG31731.1"/>
    </source>
</evidence>
<keyword evidence="1" id="KW-0812">Transmembrane</keyword>
<sequence length="319" mass="33628">MGYGSQAGHRPVCRGAHRVSFTLLWIPATILASLLQTARNLTQRSLTDVIGVVGATQVRFLFGLPFAVLFLVVVCLVADRLPPSIDLTVFGYTVAGALTQIAATALMLAAMRERSFAVTTAYTKTEPVQVAIFGALLLGDALTPGKFAAIAIATFGVVLVSWKPGEKLSRAGLRPAVLGVGAGAFFALSAIGYRGAIQALPDGGFFIRATTILAFGLALQTLVLTVYMLVANRAALMSSLRNWRRSLSAGFLGAAASQCWFIGFSLTSAANVRTLALIEVPLAQIASRRIFAEGTSWRELIGMALIVGGVGLLLMLALR</sequence>
<reference evidence="3 4" key="1">
    <citation type="submission" date="2016-10" db="EMBL/GenBank/DDBJ databases">
        <authorList>
            <person name="de Groot N.N."/>
        </authorList>
    </citation>
    <scope>NUCLEOTIDE SEQUENCE [LARGE SCALE GENOMIC DNA]</scope>
    <source>
        <strain evidence="3 4">DSM 26656</strain>
    </source>
</reference>
<organism evidence="3 4">
    <name type="scientific">Bosea lathyri</name>
    <dbReference type="NCBI Taxonomy" id="1036778"/>
    <lineage>
        <taxon>Bacteria</taxon>
        <taxon>Pseudomonadati</taxon>
        <taxon>Pseudomonadota</taxon>
        <taxon>Alphaproteobacteria</taxon>
        <taxon>Hyphomicrobiales</taxon>
        <taxon>Boseaceae</taxon>
        <taxon>Bosea</taxon>
    </lineage>
</organism>
<gene>
    <name evidence="3" type="ORF">SAMN04488115_104274</name>
</gene>
<keyword evidence="1" id="KW-1133">Transmembrane helix</keyword>
<feature type="transmembrane region" description="Helical" evidence="1">
    <location>
        <begin position="251"/>
        <end position="272"/>
    </location>
</feature>
<protein>
    <submittedName>
        <fullName evidence="3">EamA-like transporter family protein</fullName>
    </submittedName>
</protein>
<keyword evidence="1" id="KW-0472">Membrane</keyword>
<dbReference type="PANTHER" id="PTHR22911:SF137">
    <property type="entry name" value="SOLUTE CARRIER FAMILY 35 MEMBER G2-RELATED"/>
    <property type="match status" value="1"/>
</dbReference>
<evidence type="ECO:0000313" key="4">
    <source>
        <dbReference type="Proteomes" id="UP000236743"/>
    </source>
</evidence>
<dbReference type="GO" id="GO:0016020">
    <property type="term" value="C:membrane"/>
    <property type="evidence" value="ECO:0007669"/>
    <property type="project" value="InterPro"/>
</dbReference>
<feature type="transmembrane region" description="Helical" evidence="1">
    <location>
        <begin position="89"/>
        <end position="111"/>
    </location>
</feature>
<evidence type="ECO:0000256" key="1">
    <source>
        <dbReference type="SAM" id="Phobius"/>
    </source>
</evidence>
<feature type="transmembrane region" description="Helical" evidence="1">
    <location>
        <begin position="58"/>
        <end position="77"/>
    </location>
</feature>
<dbReference type="PANTHER" id="PTHR22911">
    <property type="entry name" value="ACYL-MALONYL CONDENSING ENZYME-RELATED"/>
    <property type="match status" value="1"/>
</dbReference>